<evidence type="ECO:0000313" key="3">
    <source>
        <dbReference type="EMBL" id="GAJ95204.1"/>
    </source>
</evidence>
<feature type="domain" description="Calcium/calmodulin-dependent protein kinase II association-domain" evidence="2">
    <location>
        <begin position="29"/>
        <end position="145"/>
    </location>
</feature>
<reference evidence="3 4" key="1">
    <citation type="submission" date="2014-05" db="EMBL/GenBank/DDBJ databases">
        <title>Whole genome shotgun sequence of Rhizobium rhizogenes NBRC 13257.</title>
        <authorList>
            <person name="Katano-Makiyama Y."/>
            <person name="Hosoyama A."/>
            <person name="Hashimoto M."/>
            <person name="Hosoyama Y."/>
            <person name="Noguchi M."/>
            <person name="Tsuchikane K."/>
            <person name="Kimura A."/>
            <person name="Ohji S."/>
            <person name="Ichikawa N."/>
            <person name="Yamazoe A."/>
            <person name="Fujita N."/>
        </authorList>
    </citation>
    <scope>NUCLEOTIDE SEQUENCE [LARGE SCALE GENOMIC DNA]</scope>
    <source>
        <strain evidence="3 4">NBRC 13257</strain>
    </source>
</reference>
<dbReference type="Proteomes" id="UP000026941">
    <property type="component" value="Unassembled WGS sequence"/>
</dbReference>
<dbReference type="AlphaFoldDB" id="A0AA87QDY8"/>
<dbReference type="GO" id="GO:0004683">
    <property type="term" value="F:calcium/calmodulin-dependent protein kinase activity"/>
    <property type="evidence" value="ECO:0007669"/>
    <property type="project" value="InterPro"/>
</dbReference>
<protein>
    <recommendedName>
        <fullName evidence="2">Calcium/calmodulin-dependent protein kinase II association-domain domain-containing protein</fullName>
    </recommendedName>
</protein>
<evidence type="ECO:0000259" key="2">
    <source>
        <dbReference type="Pfam" id="PF08332"/>
    </source>
</evidence>
<dbReference type="Pfam" id="PF08332">
    <property type="entry name" value="CaMKII_AD"/>
    <property type="match status" value="1"/>
</dbReference>
<dbReference type="GO" id="GO:0005516">
    <property type="term" value="F:calmodulin binding"/>
    <property type="evidence" value="ECO:0007669"/>
    <property type="project" value="InterPro"/>
</dbReference>
<proteinExistence type="predicted"/>
<name>A0AA87QDY8_RHIRH</name>
<dbReference type="NCBIfam" id="TIGR02246">
    <property type="entry name" value="SgcJ/EcaC family oxidoreductase"/>
    <property type="match status" value="1"/>
</dbReference>
<dbReference type="InterPro" id="IPR013543">
    <property type="entry name" value="Ca/CaM-dep_prot_kinase-assoc"/>
</dbReference>
<dbReference type="Gene3D" id="3.10.450.50">
    <property type="match status" value="1"/>
</dbReference>
<organism evidence="3 4">
    <name type="scientific">Rhizobium rhizogenes NBRC 13257</name>
    <dbReference type="NCBI Taxonomy" id="1220581"/>
    <lineage>
        <taxon>Bacteria</taxon>
        <taxon>Pseudomonadati</taxon>
        <taxon>Pseudomonadota</taxon>
        <taxon>Alphaproteobacteria</taxon>
        <taxon>Hyphomicrobiales</taxon>
        <taxon>Rhizobiaceae</taxon>
        <taxon>Rhizobium/Agrobacterium group</taxon>
        <taxon>Rhizobium</taxon>
    </lineage>
</organism>
<dbReference type="EMBL" id="BAYX01000011">
    <property type="protein sequence ID" value="GAJ95204.1"/>
    <property type="molecule type" value="Genomic_DNA"/>
</dbReference>
<dbReference type="InterPro" id="IPR016887">
    <property type="entry name" value="UCP028470_steroid_isom-rel"/>
</dbReference>
<feature type="chain" id="PRO_5041636521" description="Calcium/calmodulin-dependent protein kinase II association-domain domain-containing protein" evidence="1">
    <location>
        <begin position="21"/>
        <end position="149"/>
    </location>
</feature>
<feature type="signal peptide" evidence="1">
    <location>
        <begin position="1"/>
        <end position="20"/>
    </location>
</feature>
<dbReference type="PIRSF" id="PIRSF028470">
    <property type="entry name" value="UCP028470"/>
    <property type="match status" value="1"/>
</dbReference>
<gene>
    <name evidence="3" type="ORF">RRH01S_11_01120</name>
</gene>
<dbReference type="InterPro" id="IPR032710">
    <property type="entry name" value="NTF2-like_dom_sf"/>
</dbReference>
<accession>A0AA87QDY8</accession>
<keyword evidence="1" id="KW-0732">Signal</keyword>
<evidence type="ECO:0000256" key="1">
    <source>
        <dbReference type="SAM" id="SignalP"/>
    </source>
</evidence>
<comment type="caution">
    <text evidence="3">The sequence shown here is derived from an EMBL/GenBank/DDBJ whole genome shotgun (WGS) entry which is preliminary data.</text>
</comment>
<sequence length="149" mass="16676">MYKLVMVAAVATVLAGQAMAAECTPITEKQVEGLFDRWNTSLATLSPEKVVENYAPDAVLLPTLSNKPRLTQEERKTYFTDFLKKKPQGKIDSRTIKIGCDKVIDTGTYTFTLADGTKVPARYTFTYKFEHGKWLITSHHSSAMPETHS</sequence>
<evidence type="ECO:0000313" key="4">
    <source>
        <dbReference type="Proteomes" id="UP000026941"/>
    </source>
</evidence>
<dbReference type="InterPro" id="IPR011944">
    <property type="entry name" value="Steroid_delta5-4_isomerase"/>
</dbReference>
<dbReference type="SUPFAM" id="SSF54427">
    <property type="entry name" value="NTF2-like"/>
    <property type="match status" value="1"/>
</dbReference>